<sequence>MLTTKVQLKYNIKTQDYVDDEPYDEPYRNTINDQMQRDSAPGVITEQKYSEVGNEKAVQQARDRYIQENNKRPIASKIIYVV</sequence>
<dbReference type="EnsemblMetazoa" id="GPPI027012-RA">
    <property type="protein sequence ID" value="GPPI027012-PA"/>
    <property type="gene ID" value="GPPI027012"/>
</dbReference>
<dbReference type="VEuPathDB" id="VectorBase:GPPI027012"/>
<keyword evidence="2" id="KW-1185">Reference proteome</keyword>
<proteinExistence type="predicted"/>
<dbReference type="AlphaFoldDB" id="A0A1B0BE11"/>
<dbReference type="EMBL" id="JXJN01012737">
    <property type="status" value="NOT_ANNOTATED_CDS"/>
    <property type="molecule type" value="Genomic_DNA"/>
</dbReference>
<evidence type="ECO:0000313" key="1">
    <source>
        <dbReference type="EnsemblMetazoa" id="GPPI027012-PA"/>
    </source>
</evidence>
<reference evidence="1" key="2">
    <citation type="submission" date="2020-05" db="UniProtKB">
        <authorList>
            <consortium name="EnsemblMetazoa"/>
        </authorList>
    </citation>
    <scope>IDENTIFICATION</scope>
    <source>
        <strain evidence="1">IAEA</strain>
    </source>
</reference>
<dbReference type="Proteomes" id="UP000092460">
    <property type="component" value="Unassembled WGS sequence"/>
</dbReference>
<protein>
    <submittedName>
        <fullName evidence="1">Uncharacterized protein</fullName>
    </submittedName>
</protein>
<organism evidence="1 2">
    <name type="scientific">Glossina palpalis gambiensis</name>
    <dbReference type="NCBI Taxonomy" id="67801"/>
    <lineage>
        <taxon>Eukaryota</taxon>
        <taxon>Metazoa</taxon>
        <taxon>Ecdysozoa</taxon>
        <taxon>Arthropoda</taxon>
        <taxon>Hexapoda</taxon>
        <taxon>Insecta</taxon>
        <taxon>Pterygota</taxon>
        <taxon>Neoptera</taxon>
        <taxon>Endopterygota</taxon>
        <taxon>Diptera</taxon>
        <taxon>Brachycera</taxon>
        <taxon>Muscomorpha</taxon>
        <taxon>Hippoboscoidea</taxon>
        <taxon>Glossinidae</taxon>
        <taxon>Glossina</taxon>
    </lineage>
</organism>
<name>A0A1B0BE11_9MUSC</name>
<accession>A0A1B0BE11</accession>
<reference evidence="2" key="1">
    <citation type="submission" date="2015-01" db="EMBL/GenBank/DDBJ databases">
        <authorList>
            <person name="Aksoy S."/>
            <person name="Warren W."/>
            <person name="Wilson R.K."/>
        </authorList>
    </citation>
    <scope>NUCLEOTIDE SEQUENCE [LARGE SCALE GENOMIC DNA]</scope>
    <source>
        <strain evidence="2">IAEA</strain>
    </source>
</reference>
<evidence type="ECO:0000313" key="2">
    <source>
        <dbReference type="Proteomes" id="UP000092460"/>
    </source>
</evidence>